<evidence type="ECO:0000313" key="4">
    <source>
        <dbReference type="EMBL" id="MET3580025.1"/>
    </source>
</evidence>
<dbReference type="EMBL" id="JBEPMC010000005">
    <property type="protein sequence ID" value="MET3580025.1"/>
    <property type="molecule type" value="Genomic_DNA"/>
</dbReference>
<dbReference type="InterPro" id="IPR042188">
    <property type="entry name" value="MmgE/PrpD_sf_2"/>
</dbReference>
<name>A0ABV2GP08_9HYPH</name>
<organism evidence="4 5">
    <name type="scientific">Mesorhizobium robiniae</name>
    <dbReference type="NCBI Taxonomy" id="559315"/>
    <lineage>
        <taxon>Bacteria</taxon>
        <taxon>Pseudomonadati</taxon>
        <taxon>Pseudomonadota</taxon>
        <taxon>Alphaproteobacteria</taxon>
        <taxon>Hyphomicrobiales</taxon>
        <taxon>Phyllobacteriaceae</taxon>
        <taxon>Mesorhizobium</taxon>
    </lineage>
</organism>
<protein>
    <submittedName>
        <fullName evidence="4">2-methylcitrate dehydratase PrpD</fullName>
    </submittedName>
</protein>
<dbReference type="Gene3D" id="1.10.4100.10">
    <property type="entry name" value="2-methylcitrate dehydratase PrpD"/>
    <property type="match status" value="1"/>
</dbReference>
<evidence type="ECO:0000259" key="2">
    <source>
        <dbReference type="Pfam" id="PF03972"/>
    </source>
</evidence>
<dbReference type="InterPro" id="IPR036148">
    <property type="entry name" value="MmgE/PrpD_sf"/>
</dbReference>
<dbReference type="Proteomes" id="UP001549204">
    <property type="component" value="Unassembled WGS sequence"/>
</dbReference>
<feature type="domain" description="MmgE/PrpD N-terminal" evidence="2">
    <location>
        <begin position="15"/>
        <end position="255"/>
    </location>
</feature>
<dbReference type="SUPFAM" id="SSF103378">
    <property type="entry name" value="2-methylcitrate dehydratase PrpD"/>
    <property type="match status" value="1"/>
</dbReference>
<evidence type="ECO:0000313" key="5">
    <source>
        <dbReference type="Proteomes" id="UP001549204"/>
    </source>
</evidence>
<evidence type="ECO:0000259" key="3">
    <source>
        <dbReference type="Pfam" id="PF19305"/>
    </source>
</evidence>
<dbReference type="InterPro" id="IPR042183">
    <property type="entry name" value="MmgE/PrpD_sf_1"/>
</dbReference>
<accession>A0ABV2GP08</accession>
<keyword evidence="5" id="KW-1185">Reference proteome</keyword>
<feature type="domain" description="MmgE/PrpD C-terminal" evidence="3">
    <location>
        <begin position="275"/>
        <end position="426"/>
    </location>
</feature>
<proteinExistence type="inferred from homology"/>
<dbReference type="Gene3D" id="3.30.1330.120">
    <property type="entry name" value="2-methylcitrate dehydratase PrpD"/>
    <property type="match status" value="1"/>
</dbReference>
<dbReference type="PANTHER" id="PTHR16943:SF8">
    <property type="entry name" value="2-METHYLCITRATE DEHYDRATASE"/>
    <property type="match status" value="1"/>
</dbReference>
<dbReference type="InterPro" id="IPR005656">
    <property type="entry name" value="MmgE_PrpD"/>
</dbReference>
<comment type="caution">
    <text evidence="4">The sequence shown here is derived from an EMBL/GenBank/DDBJ whole genome shotgun (WGS) entry which is preliminary data.</text>
</comment>
<dbReference type="RefSeq" id="WP_354491684.1">
    <property type="nucleotide sequence ID" value="NZ_JBEPMC010000005.1"/>
</dbReference>
<gene>
    <name evidence="4" type="ORF">ABID19_003063</name>
</gene>
<comment type="similarity">
    <text evidence="1">Belongs to the PrpD family.</text>
</comment>
<dbReference type="InterPro" id="IPR045336">
    <property type="entry name" value="MmgE_PrpD_N"/>
</dbReference>
<dbReference type="InterPro" id="IPR045337">
    <property type="entry name" value="MmgE_PrpD_C"/>
</dbReference>
<dbReference type="Pfam" id="PF03972">
    <property type="entry name" value="MmgE_PrpD_N"/>
    <property type="match status" value="1"/>
</dbReference>
<reference evidence="4 5" key="1">
    <citation type="submission" date="2024-06" db="EMBL/GenBank/DDBJ databases">
        <title>Genomic Encyclopedia of Type Strains, Phase IV (KMG-IV): sequencing the most valuable type-strain genomes for metagenomic binning, comparative biology and taxonomic classification.</title>
        <authorList>
            <person name="Goeker M."/>
        </authorList>
    </citation>
    <scope>NUCLEOTIDE SEQUENCE [LARGE SCALE GENOMIC DNA]</scope>
    <source>
        <strain evidence="4 5">DSM 100022</strain>
    </source>
</reference>
<dbReference type="PANTHER" id="PTHR16943">
    <property type="entry name" value="2-METHYLCITRATE DEHYDRATASE-RELATED"/>
    <property type="match status" value="1"/>
</dbReference>
<sequence>MTDDVLQPSAAGLSRRLAAFVHRSRWEDVPEPVRAHALRSVFNGFGTALGGSSDQAVLRLAESLAPFSAGETATVIGHSQRRDALTAAFLNAAAINVFDFDDTHAGTIIHPTAPVAPVVLALAETRPVSGAELLHAFTLGVEVACRIGNAVSPSHYDRGWHITSTCGIFGAAVAAAKLLDLSENEILWALGNAAAQASGLVETLGFMAKSTGVGNAARGGLVSALMAQCGVEGPPQPLEGPRGFLKVCSDQPKPELIEAGLGRDWEILRNMFKPYPCGVVLNPVIDACLAVRAEPSFSADRIAEVVVRGAPLLKARADRPEVTTGREAQVSAQHAVAISLLRGRAGAEEFSDAAVNDPEVKALRAKVRPVEIDAGTPVEAAHVSIRYADGSSVEVSERVATGSLARPMSDSALREKFAALARYGCPTLAAEPLAETLWTVADLTDAGALLALARPHTEVAYT</sequence>
<evidence type="ECO:0000256" key="1">
    <source>
        <dbReference type="ARBA" id="ARBA00006174"/>
    </source>
</evidence>
<dbReference type="Pfam" id="PF19305">
    <property type="entry name" value="MmgE_PrpD_C"/>
    <property type="match status" value="1"/>
</dbReference>